<evidence type="ECO:0000259" key="6">
    <source>
        <dbReference type="PROSITE" id="PS50109"/>
    </source>
</evidence>
<dbReference type="Pfam" id="PF08447">
    <property type="entry name" value="PAS_3"/>
    <property type="match status" value="4"/>
</dbReference>
<keyword evidence="3" id="KW-0597">Phosphoprotein</keyword>
<feature type="domain" description="Histidine kinase" evidence="6">
    <location>
        <begin position="676"/>
        <end position="891"/>
    </location>
</feature>
<protein>
    <recommendedName>
        <fullName evidence="2">histidine kinase</fullName>
        <ecNumber evidence="2">2.7.13.3</ecNumber>
    </recommendedName>
</protein>
<dbReference type="InterPro" id="IPR036097">
    <property type="entry name" value="HisK_dim/P_sf"/>
</dbReference>
<dbReference type="InterPro" id="IPR036890">
    <property type="entry name" value="HATPase_C_sf"/>
</dbReference>
<evidence type="ECO:0000256" key="1">
    <source>
        <dbReference type="ARBA" id="ARBA00000085"/>
    </source>
</evidence>
<dbReference type="InterPro" id="IPR004358">
    <property type="entry name" value="Sig_transdc_His_kin-like_C"/>
</dbReference>
<dbReference type="InterPro" id="IPR000700">
    <property type="entry name" value="PAS-assoc_C"/>
</dbReference>
<evidence type="ECO:0000259" key="7">
    <source>
        <dbReference type="PROSITE" id="PS50112"/>
    </source>
</evidence>
<dbReference type="SMART" id="SM00086">
    <property type="entry name" value="PAC"/>
    <property type="match status" value="4"/>
</dbReference>
<name>A0ABW3SJ52_9BACT</name>
<feature type="domain" description="PAS" evidence="7">
    <location>
        <begin position="532"/>
        <end position="602"/>
    </location>
</feature>
<dbReference type="PROSITE" id="PS50112">
    <property type="entry name" value="PAS"/>
    <property type="match status" value="2"/>
</dbReference>
<dbReference type="PANTHER" id="PTHR43304:SF1">
    <property type="entry name" value="PAC DOMAIN-CONTAINING PROTEIN"/>
    <property type="match status" value="1"/>
</dbReference>
<dbReference type="PRINTS" id="PR00344">
    <property type="entry name" value="BCTRLSENSOR"/>
</dbReference>
<comment type="caution">
    <text evidence="9">The sequence shown here is derived from an EMBL/GenBank/DDBJ whole genome shotgun (WGS) entry which is preliminary data.</text>
</comment>
<evidence type="ECO:0000256" key="3">
    <source>
        <dbReference type="ARBA" id="ARBA00022553"/>
    </source>
</evidence>
<dbReference type="InterPro" id="IPR013656">
    <property type="entry name" value="PAS_4"/>
</dbReference>
<dbReference type="SUPFAM" id="SSF55785">
    <property type="entry name" value="PYP-like sensor domain (PAS domain)"/>
    <property type="match status" value="5"/>
</dbReference>
<dbReference type="InterPro" id="IPR005467">
    <property type="entry name" value="His_kinase_dom"/>
</dbReference>
<keyword evidence="4" id="KW-0808">Transferase</keyword>
<feature type="domain" description="PAS" evidence="7">
    <location>
        <begin position="277"/>
        <end position="349"/>
    </location>
</feature>
<dbReference type="Pfam" id="PF08448">
    <property type="entry name" value="PAS_4"/>
    <property type="match status" value="1"/>
</dbReference>
<dbReference type="PROSITE" id="PS50113">
    <property type="entry name" value="PAC"/>
    <property type="match status" value="3"/>
</dbReference>
<accession>A0ABW3SJ52</accession>
<feature type="domain" description="PAC" evidence="8">
    <location>
        <begin position="605"/>
        <end position="658"/>
    </location>
</feature>
<reference evidence="10" key="1">
    <citation type="journal article" date="2019" name="Int. J. Syst. Evol. Microbiol.">
        <title>The Global Catalogue of Microorganisms (GCM) 10K type strain sequencing project: providing services to taxonomists for standard genome sequencing and annotation.</title>
        <authorList>
            <consortium name="The Broad Institute Genomics Platform"/>
            <consortium name="The Broad Institute Genome Sequencing Center for Infectious Disease"/>
            <person name="Wu L."/>
            <person name="Ma J."/>
        </authorList>
    </citation>
    <scope>NUCLEOTIDE SEQUENCE [LARGE SCALE GENOMIC DNA]</scope>
    <source>
        <strain evidence="10">JCM 31319</strain>
    </source>
</reference>
<gene>
    <name evidence="9" type="ORF">ACFQ2O_00205</name>
</gene>
<evidence type="ECO:0000313" key="9">
    <source>
        <dbReference type="EMBL" id="MFD1184605.1"/>
    </source>
</evidence>
<evidence type="ECO:0000259" key="8">
    <source>
        <dbReference type="PROSITE" id="PS50113"/>
    </source>
</evidence>
<keyword evidence="5" id="KW-0418">Kinase</keyword>
<evidence type="ECO:0000256" key="4">
    <source>
        <dbReference type="ARBA" id="ARBA00022679"/>
    </source>
</evidence>
<dbReference type="EMBL" id="JBHTLD010000001">
    <property type="protein sequence ID" value="MFD1184605.1"/>
    <property type="molecule type" value="Genomic_DNA"/>
</dbReference>
<sequence length="892" mass="103421">MEKEHATLSQLSYKSLFRVLPGSFLVLSPDYIIVEASEHYLKTTQKADSAIIGRPLLEVIFENPASGHAKSREVLLHSLQHVVTHKTAHTIDVIRHDVQTASGTLEERYWTFSNVPVLGAQKEIAYILHEVRDITESIKKDQAAATAQHKLWLMTEATGGTVWEIDLLQQKIKWSESYKTVFGYADKDLETDLDKRNQHILPEDLPEVLAALDAVITNKQKVWSLKYRYRKADGTYTQVIDYGCVICNDQQDKPSRMIGSIVDAGSQQEYEKELLEINQRFQRIAMATNDVIWDWNLKDDSIWWNEGFKTLFGYAEEEIEDTAISWTNRIHPDDLQRVKSSIHQVIDSGETNWEDEYRFRCADGTYKLVHDRGYVIHDQQHTAKRMIGAMLDITEKRRIEQQLKESTAQTKQILESLPLMTWTALPSGDLNYYSQRWYDYTGSNFEQMQAWGWNKYIHADDIENTTELWLKSIGTGEPLLLENRFRSADGAYRWFLVRALPIRDSQGNITQWVGSHTDIEDHKQMLLALEDSNNKFRFLTESIPQLVWTATPDGVQDYYNQRWYDYTGITKQHAVHFNWADLLHPDDRARVTSRWEHSVKTGEYYEAEYRIQNTTSGSFRWFLVQAVPMRDDQDCITKWFGTCTDIEDHKLAEEELVEKNLELERINQDLDSFVYTASHDLKLPIINMAGIFEELVRDADFKDPDAPKLIELFSRSFKQLHTTIHDLGEVVRVQKSKARQLEWLNLQETTDDVLESVQDIIKDTGATIICDFSEMPSVPFSRSNLKSIIYNLITNALKYRAPDRAPNIELRSALKGNYIELQVKDNGLGLDLSRQQSKLFQMFKRFHNHVEGSGLGLYIVNRLLTNHKGYIHVESELNKGTTFSLYFKNNKA</sequence>
<dbReference type="SUPFAM" id="SSF55874">
    <property type="entry name" value="ATPase domain of HSP90 chaperone/DNA topoisomerase II/histidine kinase"/>
    <property type="match status" value="1"/>
</dbReference>
<dbReference type="Pfam" id="PF02518">
    <property type="entry name" value="HATPase_c"/>
    <property type="match status" value="1"/>
</dbReference>
<dbReference type="InterPro" id="IPR052162">
    <property type="entry name" value="Sensor_kinase/Photoreceptor"/>
</dbReference>
<dbReference type="InterPro" id="IPR003594">
    <property type="entry name" value="HATPase_dom"/>
</dbReference>
<feature type="domain" description="PAC" evidence="8">
    <location>
        <begin position="479"/>
        <end position="531"/>
    </location>
</feature>
<dbReference type="RefSeq" id="WP_377521933.1">
    <property type="nucleotide sequence ID" value="NZ_JBHTLD010000001.1"/>
</dbReference>
<dbReference type="SUPFAM" id="SSF47384">
    <property type="entry name" value="Homodimeric domain of signal transducing histidine kinase"/>
    <property type="match status" value="1"/>
</dbReference>
<dbReference type="InterPro" id="IPR000014">
    <property type="entry name" value="PAS"/>
</dbReference>
<dbReference type="Gene3D" id="1.10.287.130">
    <property type="match status" value="1"/>
</dbReference>
<dbReference type="Proteomes" id="UP001597094">
    <property type="component" value="Unassembled WGS sequence"/>
</dbReference>
<dbReference type="SMART" id="SM00387">
    <property type="entry name" value="HATPase_c"/>
    <property type="match status" value="1"/>
</dbReference>
<keyword evidence="10" id="KW-1185">Reference proteome</keyword>
<feature type="domain" description="PAC" evidence="8">
    <location>
        <begin position="353"/>
        <end position="405"/>
    </location>
</feature>
<dbReference type="EC" id="2.7.13.3" evidence="2"/>
<evidence type="ECO:0000256" key="2">
    <source>
        <dbReference type="ARBA" id="ARBA00012438"/>
    </source>
</evidence>
<dbReference type="SMART" id="SM00091">
    <property type="entry name" value="PAS"/>
    <property type="match status" value="5"/>
</dbReference>
<dbReference type="CDD" id="cd00130">
    <property type="entry name" value="PAS"/>
    <property type="match status" value="3"/>
</dbReference>
<dbReference type="Gene3D" id="3.30.565.10">
    <property type="entry name" value="Histidine kinase-like ATPase, C-terminal domain"/>
    <property type="match status" value="1"/>
</dbReference>
<dbReference type="InterPro" id="IPR013655">
    <property type="entry name" value="PAS_fold_3"/>
</dbReference>
<dbReference type="InterPro" id="IPR035965">
    <property type="entry name" value="PAS-like_dom_sf"/>
</dbReference>
<organism evidence="9 10">
    <name type="scientific">Pontibacter rugosus</name>
    <dbReference type="NCBI Taxonomy" id="1745966"/>
    <lineage>
        <taxon>Bacteria</taxon>
        <taxon>Pseudomonadati</taxon>
        <taxon>Bacteroidota</taxon>
        <taxon>Cytophagia</taxon>
        <taxon>Cytophagales</taxon>
        <taxon>Hymenobacteraceae</taxon>
        <taxon>Pontibacter</taxon>
    </lineage>
</organism>
<evidence type="ECO:0000313" key="10">
    <source>
        <dbReference type="Proteomes" id="UP001597094"/>
    </source>
</evidence>
<dbReference type="PROSITE" id="PS50109">
    <property type="entry name" value="HIS_KIN"/>
    <property type="match status" value="1"/>
</dbReference>
<dbReference type="CDD" id="cd00075">
    <property type="entry name" value="HATPase"/>
    <property type="match status" value="1"/>
</dbReference>
<dbReference type="NCBIfam" id="TIGR00229">
    <property type="entry name" value="sensory_box"/>
    <property type="match status" value="3"/>
</dbReference>
<comment type="catalytic activity">
    <reaction evidence="1">
        <text>ATP + protein L-histidine = ADP + protein N-phospho-L-histidine.</text>
        <dbReference type="EC" id="2.7.13.3"/>
    </reaction>
</comment>
<evidence type="ECO:0000256" key="5">
    <source>
        <dbReference type="ARBA" id="ARBA00022777"/>
    </source>
</evidence>
<dbReference type="Gene3D" id="3.30.450.20">
    <property type="entry name" value="PAS domain"/>
    <property type="match status" value="5"/>
</dbReference>
<proteinExistence type="predicted"/>
<dbReference type="PANTHER" id="PTHR43304">
    <property type="entry name" value="PHYTOCHROME-LIKE PROTEIN CPH1"/>
    <property type="match status" value="1"/>
</dbReference>
<dbReference type="InterPro" id="IPR001610">
    <property type="entry name" value="PAC"/>
</dbReference>